<dbReference type="Gene3D" id="2.40.70.10">
    <property type="entry name" value="Acid Proteases"/>
    <property type="match status" value="1"/>
</dbReference>
<keyword evidence="11" id="KW-0862">Zinc</keyword>
<keyword evidence="7" id="KW-0255">Endonuclease</keyword>
<feature type="compositionally biased region" description="Low complexity" evidence="12">
    <location>
        <begin position="704"/>
        <end position="725"/>
    </location>
</feature>
<sequence length="1748" mass="198887">MTSGGDSFVRMMSEDTDVEVLMPNEDLRTSTNGAKGSAKRSSNYTRKEDIQLCISWQSISSDPIIGNEQPGKAYWQRIAEHYHANRDFESDRNANSLEHHWGNIQKEVSKFQGCYNQIERHHPSGIPHQELVLEAEALYSSTAPKNRAFQFNHCWLKLRNSPKFQTLESHKRPRSRKSLTPIERAGEEDEGDDASKSTAPDLSQPSAKKRPIGRKQAKEKLKNGGEDGPYKEAMKDLLDAKEKEAKLKEERWKETKEIQERKLLFAERKLVWDQEQKIMFCDVSTLEPDVRTYVLAMRAQIAASKVAALNGGFDGSSGFGDIESPKYISSDEDINTIDTSMSPHIQHDGPITRARARQLNYQDECPRGRVDAHHKFAATIGDGPEDKDEEGASHSPRTKGIIQYFTRQVKQHTEGLDTDLQISTNTKLTGLETAVARIDTSLAALVRHFDALNAGGNGGGNDDDIDGEYIEDNLEDEYIADTEQDDRDAQDRRRLHNNRRGMGGRRRREVRNNDDAFSKIKFKIPPFDGKYDPDAFLSWEIAVDQKFAYHEFPENTRVRAATSEFTDFASVWWIEHGKKNPNNMPQTWDALKRVMRARFVPSYYARDLLNRLQQLRQGAKSVEEYYQELQMGLLRCNLEETEDTAMARFLGGLNREIYDIVDYKDYTNMTRLFHLACKAEREVQGRRASAKANFSAGKTSSWQTRTTPPAGRTASPSSTPTTSRAAPPPSSDKSVTKAAQPAPSASSMVSTGRMRDVQCHRCKGFGHVQRDCPSKRVLVVKNDGEYSSASDFDDDTLALLAADHADNEPPEEHIGAAFADHYESLIVQRVLSAQMEKAEQNQRHTLFQTKCVLKERCCRMIIDGGSCNNLASSEMVEKLALSTKPHPHPYYIQWLNNSGKVKVTKLVHINFAIGNYHDVVECDVVPMQACNILLGRPWQFDRDSMHHGRSNQYSFLYHDKKIVLHPMSSEDILRDDVAKAAKSKCESDKKAQSDGKKPETINLKPKCLLATKSDITELIASPSVAYALEYSDVFPKEVPPGLPPVRGIEHQIDLIPGASLPNRAPYRTNPEETKEIQRQVHELLDKGYVRESLSPCAVPVILVPKKDGSWRMCVDCRAINNITIRYRHPIPRLDDMLDELSGSIVFSKVDLRSGYHQIRMKLGDEWKTTFKTKFGLYEWLVMPFGLTNAPSTFMRLMNEVLRPFIGKFVVVYFDDILIYSKSMGEHFNHLRAVFNALRDARLFGNLEKCTFCTDRVSFLGYVVTPQGIEVDQAKVEAIQSWPTPKTVSQVRSFLGLAGFYRRFVQDFSTIAAPLNALTKKGVPFTWGTSQENAFHMLKDKLTHAPLLQLPDFNKTFELECDASGIGLGETWQHYLWPKEFVIHSDHESLKHIRIQGKLNRRHAKWVEFIESFPYVIKHKKGKENIIADALSRRYTLLTQLDYKIFGLETIKDQYAHDADFNDEAHGGSLMGHFGAKKTHDILASHFFWPQMRRDVGRAVLKKNIKMWEECLPHIEFAYNRSLHSTTKMCPFQIVYGLLPRAPIDLMPLPSSEKLNFDAKQRAELMLKLHETTKENIERMNAKYKFAGDKGRRELNFEPGDMVWLHLRKERFPDLRKSKLMPRADGPFKVLAKINENAYKIDLPADFRVSPTFNVADLKPYLGEEDELESRTTQMQEGEDDEDINTIDTSTSPHIQHDGPITRARTRQLNYQDECPCGRVDAHHKFAATIGDGVSVAKVQRLWTVVVGP</sequence>
<dbReference type="EC" id="2.7.7.49" evidence="1"/>
<reference evidence="16" key="2">
    <citation type="journal article" date="2008" name="Nucleic Acids Res.">
        <title>The rice annotation project database (RAP-DB): 2008 update.</title>
        <authorList>
            <consortium name="The rice annotation project (RAP)"/>
        </authorList>
    </citation>
    <scope>GENOME REANNOTATION</scope>
    <source>
        <strain evidence="16">cv. Nipponbare</strain>
    </source>
</reference>
<dbReference type="GO" id="GO:0006508">
    <property type="term" value="P:proteolysis"/>
    <property type="evidence" value="ECO:0007669"/>
    <property type="project" value="UniProtKB-KW"/>
</dbReference>
<feature type="region of interest" description="Disordered" evidence="12">
    <location>
        <begin position="688"/>
        <end position="753"/>
    </location>
</feature>
<dbReference type="Gene3D" id="3.30.70.270">
    <property type="match status" value="2"/>
</dbReference>
<dbReference type="InterPro" id="IPR001878">
    <property type="entry name" value="Znf_CCHC"/>
</dbReference>
<dbReference type="InterPro" id="IPR036397">
    <property type="entry name" value="RNaseH_sf"/>
</dbReference>
<dbReference type="Pfam" id="PF03732">
    <property type="entry name" value="Retrotrans_gag"/>
    <property type="match status" value="1"/>
</dbReference>
<accession>Q2R681</accession>
<feature type="region of interest" description="Disordered" evidence="12">
    <location>
        <begin position="478"/>
        <end position="510"/>
    </location>
</feature>
<dbReference type="PROSITE" id="PS50878">
    <property type="entry name" value="RT_POL"/>
    <property type="match status" value="1"/>
</dbReference>
<dbReference type="InterPro" id="IPR021109">
    <property type="entry name" value="Peptidase_aspartic_dom_sf"/>
</dbReference>
<keyword evidence="11" id="KW-0863">Zinc-finger</keyword>
<evidence type="ECO:0000256" key="1">
    <source>
        <dbReference type="ARBA" id="ARBA00012493"/>
    </source>
</evidence>
<evidence type="ECO:0000259" key="14">
    <source>
        <dbReference type="PROSITE" id="PS50878"/>
    </source>
</evidence>
<evidence type="ECO:0000256" key="2">
    <source>
        <dbReference type="ARBA" id="ARBA00022670"/>
    </source>
</evidence>
<dbReference type="Pfam" id="PF14303">
    <property type="entry name" value="NAM-associated"/>
    <property type="match status" value="1"/>
</dbReference>
<keyword evidence="3" id="KW-0808">Transferase</keyword>
<keyword evidence="10" id="KW-0238">DNA-binding</keyword>
<dbReference type="SUPFAM" id="SSF56672">
    <property type="entry name" value="DNA/RNA polymerases"/>
    <property type="match status" value="1"/>
</dbReference>
<dbReference type="InterPro" id="IPR056924">
    <property type="entry name" value="SH3_Tf2-1"/>
</dbReference>
<dbReference type="InterPro" id="IPR005162">
    <property type="entry name" value="Retrotrans_gag_dom"/>
</dbReference>
<dbReference type="Pfam" id="PF17919">
    <property type="entry name" value="RT_RNaseH_2"/>
    <property type="match status" value="1"/>
</dbReference>
<protein>
    <recommendedName>
        <fullName evidence="1">RNA-directed DNA polymerase</fullName>
        <ecNumber evidence="1">2.7.7.49</ecNumber>
    </recommendedName>
</protein>
<dbReference type="GO" id="GO:0003964">
    <property type="term" value="F:RNA-directed DNA polymerase activity"/>
    <property type="evidence" value="ECO:0007669"/>
    <property type="project" value="UniProtKB-KW"/>
</dbReference>
<dbReference type="Pfam" id="PF24626">
    <property type="entry name" value="SH3_Tf2-1"/>
    <property type="match status" value="1"/>
</dbReference>
<feature type="domain" description="Reverse transcriptase" evidence="14">
    <location>
        <begin position="1084"/>
        <end position="1263"/>
    </location>
</feature>
<evidence type="ECO:0000259" key="13">
    <source>
        <dbReference type="PROSITE" id="PS50158"/>
    </source>
</evidence>
<feature type="compositionally biased region" description="Basic residues" evidence="12">
    <location>
        <begin position="493"/>
        <end position="509"/>
    </location>
</feature>
<dbReference type="InterPro" id="IPR041373">
    <property type="entry name" value="RT_RNaseH"/>
</dbReference>
<proteinExistence type="predicted"/>
<dbReference type="Pfam" id="PF17917">
    <property type="entry name" value="RT_RNaseH"/>
    <property type="match status" value="1"/>
</dbReference>
<dbReference type="PROSITE" id="PS50158">
    <property type="entry name" value="ZF_CCHC"/>
    <property type="match status" value="1"/>
</dbReference>
<evidence type="ECO:0000256" key="11">
    <source>
        <dbReference type="PROSITE-ProRule" id="PRU00047"/>
    </source>
</evidence>
<evidence type="ECO:0000256" key="5">
    <source>
        <dbReference type="ARBA" id="ARBA00022722"/>
    </source>
</evidence>
<dbReference type="PANTHER" id="PTHR35046">
    <property type="entry name" value="ZINC KNUCKLE (CCHC-TYPE) FAMILY PROTEIN"/>
    <property type="match status" value="1"/>
</dbReference>
<feature type="compositionally biased region" description="Polar residues" evidence="12">
    <location>
        <begin position="196"/>
        <end position="206"/>
    </location>
</feature>
<dbReference type="EMBL" id="AC148658">
    <property type="protein sequence ID" value="AAX96717.1"/>
    <property type="molecule type" value="Genomic_DNA"/>
</dbReference>
<name>Q2R681_ORYSJ</name>
<dbReference type="GO" id="GO:0004190">
    <property type="term" value="F:aspartic-type endopeptidase activity"/>
    <property type="evidence" value="ECO:0007669"/>
    <property type="project" value="UniProtKB-KW"/>
</dbReference>
<dbReference type="InterPro" id="IPR043128">
    <property type="entry name" value="Rev_trsase/Diguanyl_cyclase"/>
</dbReference>
<dbReference type="Gene3D" id="3.30.420.10">
    <property type="entry name" value="Ribonuclease H-like superfamily/Ribonuclease H"/>
    <property type="match status" value="1"/>
</dbReference>
<evidence type="ECO:0000256" key="9">
    <source>
        <dbReference type="ARBA" id="ARBA00022918"/>
    </source>
</evidence>
<dbReference type="Pfam" id="PF00078">
    <property type="entry name" value="RVT_1"/>
    <property type="match status" value="1"/>
</dbReference>
<dbReference type="SUPFAM" id="SSF57756">
    <property type="entry name" value="Retrovirus zinc finger-like domains"/>
    <property type="match status" value="1"/>
</dbReference>
<evidence type="ECO:0000256" key="6">
    <source>
        <dbReference type="ARBA" id="ARBA00022750"/>
    </source>
</evidence>
<dbReference type="GO" id="GO:0008270">
    <property type="term" value="F:zinc ion binding"/>
    <property type="evidence" value="ECO:0007669"/>
    <property type="project" value="UniProtKB-KW"/>
</dbReference>
<evidence type="ECO:0000256" key="8">
    <source>
        <dbReference type="ARBA" id="ARBA00022801"/>
    </source>
</evidence>
<dbReference type="InterPro" id="IPR041577">
    <property type="entry name" value="RT_RNaseH_2"/>
</dbReference>
<dbReference type="FunFam" id="3.30.70.270:FF:000020">
    <property type="entry name" value="Transposon Tf2-6 polyprotein-like Protein"/>
    <property type="match status" value="1"/>
</dbReference>
<feature type="region of interest" description="Disordered" evidence="12">
    <location>
        <begin position="1667"/>
        <end position="1698"/>
    </location>
</feature>
<keyword evidence="5" id="KW-0540">Nuclease</keyword>
<dbReference type="GO" id="GO:0004519">
    <property type="term" value="F:endonuclease activity"/>
    <property type="evidence" value="ECO:0007669"/>
    <property type="project" value="UniProtKB-KW"/>
</dbReference>
<dbReference type="CDD" id="cd00303">
    <property type="entry name" value="retropepsin_like"/>
    <property type="match status" value="1"/>
</dbReference>
<keyword evidence="4" id="KW-0548">Nucleotidyltransferase</keyword>
<evidence type="ECO:0000256" key="10">
    <source>
        <dbReference type="ARBA" id="ARBA00023125"/>
    </source>
</evidence>
<dbReference type="InterPro" id="IPR041588">
    <property type="entry name" value="Integrase_H2C2"/>
</dbReference>
<dbReference type="CDD" id="cd01647">
    <property type="entry name" value="RT_LTR"/>
    <property type="match status" value="1"/>
</dbReference>
<keyword evidence="9" id="KW-0695">RNA-directed DNA polymerase</keyword>
<organism evidence="15 16">
    <name type="scientific">Oryza sativa subsp. japonica</name>
    <name type="common">Rice</name>
    <dbReference type="NCBI Taxonomy" id="39947"/>
    <lineage>
        <taxon>Eukaryota</taxon>
        <taxon>Viridiplantae</taxon>
        <taxon>Streptophyta</taxon>
        <taxon>Embryophyta</taxon>
        <taxon>Tracheophyta</taxon>
        <taxon>Spermatophyta</taxon>
        <taxon>Magnoliopsida</taxon>
        <taxon>Liliopsida</taxon>
        <taxon>Poales</taxon>
        <taxon>Poaceae</taxon>
        <taxon>BOP clade</taxon>
        <taxon>Oryzoideae</taxon>
        <taxon>Oryzeae</taxon>
        <taxon>Oryzinae</taxon>
        <taxon>Oryza</taxon>
        <taxon>Oryza sativa</taxon>
    </lineage>
</organism>
<dbReference type="PANTHER" id="PTHR35046:SF9">
    <property type="entry name" value="RNA-DIRECTED DNA POLYMERASE"/>
    <property type="match status" value="1"/>
</dbReference>
<dbReference type="CDD" id="cd09274">
    <property type="entry name" value="RNase_HI_RT_Ty3"/>
    <property type="match status" value="1"/>
</dbReference>
<evidence type="ECO:0000256" key="12">
    <source>
        <dbReference type="SAM" id="MobiDB-lite"/>
    </source>
</evidence>
<evidence type="ECO:0000313" key="16">
    <source>
        <dbReference type="Proteomes" id="UP000000763"/>
    </source>
</evidence>
<dbReference type="InterPro" id="IPR036875">
    <property type="entry name" value="Znf_CCHC_sf"/>
</dbReference>
<feature type="domain" description="CCHC-type" evidence="13">
    <location>
        <begin position="759"/>
        <end position="774"/>
    </location>
</feature>
<keyword evidence="6" id="KW-0064">Aspartyl protease</keyword>
<keyword evidence="11" id="KW-0479">Metal-binding</keyword>
<dbReference type="Proteomes" id="UP000000763">
    <property type="component" value="Chromosome 11"/>
</dbReference>
<dbReference type="Gene3D" id="3.10.10.10">
    <property type="entry name" value="HIV Type 1 Reverse Transcriptase, subunit A, domain 1"/>
    <property type="match status" value="1"/>
</dbReference>
<keyword evidence="2" id="KW-0645">Protease</keyword>
<dbReference type="Pfam" id="PF17921">
    <property type="entry name" value="Integrase_H2C2"/>
    <property type="match status" value="1"/>
</dbReference>
<dbReference type="Gene3D" id="4.10.60.10">
    <property type="entry name" value="Zinc finger, CCHC-type"/>
    <property type="match status" value="1"/>
</dbReference>
<dbReference type="InterPro" id="IPR043502">
    <property type="entry name" value="DNA/RNA_pol_sf"/>
</dbReference>
<dbReference type="InterPro" id="IPR000477">
    <property type="entry name" value="RT_dom"/>
</dbReference>
<reference evidence="16" key="1">
    <citation type="journal article" date="2005" name="Nature">
        <title>The map-based sequence of the rice genome.</title>
        <authorList>
            <consortium name="International rice genome sequencing project (IRGSP)"/>
            <person name="Matsumoto T."/>
            <person name="Wu J."/>
            <person name="Kanamori H."/>
            <person name="Katayose Y."/>
            <person name="Fujisawa M."/>
            <person name="Namiki N."/>
            <person name="Mizuno H."/>
            <person name="Yamamoto K."/>
            <person name="Antonio B.A."/>
            <person name="Baba T."/>
            <person name="Sakata K."/>
            <person name="Nagamura Y."/>
            <person name="Aoki H."/>
            <person name="Arikawa K."/>
            <person name="Arita K."/>
            <person name="Bito T."/>
            <person name="Chiden Y."/>
            <person name="Fujitsuka N."/>
            <person name="Fukunaka R."/>
            <person name="Hamada M."/>
            <person name="Harada C."/>
            <person name="Hayashi A."/>
            <person name="Hijishita S."/>
            <person name="Honda M."/>
            <person name="Hosokawa S."/>
            <person name="Ichikawa Y."/>
            <person name="Idonuma A."/>
            <person name="Iijima M."/>
            <person name="Ikeda M."/>
            <person name="Ikeno M."/>
            <person name="Ito K."/>
            <person name="Ito S."/>
            <person name="Ito T."/>
            <person name="Ito Y."/>
            <person name="Ito Y."/>
            <person name="Iwabuchi A."/>
            <person name="Kamiya K."/>
            <person name="Karasawa W."/>
            <person name="Kurita K."/>
            <person name="Katagiri S."/>
            <person name="Kikuta A."/>
            <person name="Kobayashi H."/>
            <person name="Kobayashi N."/>
            <person name="Machita K."/>
            <person name="Maehara T."/>
            <person name="Masukawa M."/>
            <person name="Mizubayashi T."/>
            <person name="Mukai Y."/>
            <person name="Nagasaki H."/>
            <person name="Nagata Y."/>
            <person name="Naito S."/>
            <person name="Nakashima M."/>
            <person name="Nakama Y."/>
            <person name="Nakamichi Y."/>
            <person name="Nakamura M."/>
            <person name="Meguro A."/>
            <person name="Negishi M."/>
            <person name="Ohta I."/>
            <person name="Ohta T."/>
            <person name="Okamoto M."/>
            <person name="Ono N."/>
            <person name="Saji S."/>
            <person name="Sakaguchi M."/>
            <person name="Sakai K."/>
            <person name="Shibata M."/>
            <person name="Shimokawa T."/>
            <person name="Song J."/>
            <person name="Takazaki Y."/>
            <person name="Terasawa K."/>
            <person name="Tsugane M."/>
            <person name="Tsuji K."/>
            <person name="Ueda S."/>
            <person name="Waki K."/>
            <person name="Yamagata H."/>
            <person name="Yamamoto M."/>
            <person name="Yamamoto S."/>
            <person name="Yamane H."/>
            <person name="Yoshiki S."/>
            <person name="Yoshihara R."/>
            <person name="Yukawa K."/>
            <person name="Zhong H."/>
            <person name="Yano M."/>
            <person name="Yuan Q."/>
            <person name="Ouyang S."/>
            <person name="Liu J."/>
            <person name="Jones K.M."/>
            <person name="Gansberger K."/>
            <person name="Moffat K."/>
            <person name="Hill J."/>
            <person name="Bera J."/>
            <person name="Fadrosh D."/>
            <person name="Jin S."/>
            <person name="Johri S."/>
            <person name="Kim M."/>
            <person name="Overton L."/>
            <person name="Reardon M."/>
            <person name="Tsitrin T."/>
            <person name="Vuong H."/>
            <person name="Weaver B."/>
            <person name="Ciecko A."/>
            <person name="Tallon L."/>
            <person name="Jackson J."/>
            <person name="Pai G."/>
            <person name="Aken S.V."/>
            <person name="Utterback T."/>
            <person name="Reidmuller S."/>
            <person name="Feldblyum T."/>
            <person name="Hsiao J."/>
            <person name="Zismann V."/>
            <person name="Iobst S."/>
            <person name="de Vazeille A.R."/>
            <person name="Buell C.R."/>
            <person name="Ying K."/>
            <person name="Li Y."/>
            <person name="Lu T."/>
            <person name="Huang Y."/>
            <person name="Zhao Q."/>
            <person name="Feng Q."/>
            <person name="Zhang L."/>
            <person name="Zhu J."/>
            <person name="Weng Q."/>
            <person name="Mu J."/>
            <person name="Lu Y."/>
            <person name="Fan D."/>
            <person name="Liu Y."/>
            <person name="Guan J."/>
            <person name="Zhang Y."/>
            <person name="Yu S."/>
            <person name="Liu X."/>
            <person name="Zhang Y."/>
            <person name="Hong G."/>
            <person name="Han B."/>
            <person name="Choisne N."/>
            <person name="Demange N."/>
            <person name="Orjeda G."/>
            <person name="Samain S."/>
            <person name="Cattolico L."/>
            <person name="Pelletier E."/>
            <person name="Couloux A."/>
            <person name="Segurens B."/>
            <person name="Wincker P."/>
            <person name="D'Hont A."/>
            <person name="Scarpelli C."/>
            <person name="Weissenbach J."/>
            <person name="Salanoubat M."/>
            <person name="Quetier F."/>
            <person name="Yu Y."/>
            <person name="Kim H.R."/>
            <person name="Rambo T."/>
            <person name="Currie J."/>
            <person name="Collura K."/>
            <person name="Luo M."/>
            <person name="Yang T."/>
            <person name="Ammiraju J.S.S."/>
            <person name="Engler F."/>
            <person name="Soderlund C."/>
            <person name="Wing R.A."/>
            <person name="Palmer L.E."/>
            <person name="de la Bastide M."/>
            <person name="Spiegel L."/>
            <person name="Nascimento L."/>
            <person name="Zutavern T."/>
            <person name="O'Shaughnessy A."/>
            <person name="Dike S."/>
            <person name="Dedhia N."/>
            <person name="Preston R."/>
            <person name="Balija V."/>
            <person name="McCombie W.R."/>
            <person name="Chow T."/>
            <person name="Chen H."/>
            <person name="Chung M."/>
            <person name="Chen C."/>
            <person name="Shaw J."/>
            <person name="Wu H."/>
            <person name="Hsiao K."/>
            <person name="Chao Y."/>
            <person name="Chu M."/>
            <person name="Cheng C."/>
            <person name="Hour A."/>
            <person name="Lee P."/>
            <person name="Lin S."/>
            <person name="Lin Y."/>
            <person name="Liou J."/>
            <person name="Liu S."/>
            <person name="Hsing Y."/>
            <person name="Raghuvanshi S."/>
            <person name="Mohanty A."/>
            <person name="Bharti A.K."/>
            <person name="Gaur A."/>
            <person name="Gupta V."/>
            <person name="Kumar D."/>
            <person name="Ravi V."/>
            <person name="Vij S."/>
            <person name="Kapur A."/>
            <person name="Khurana P."/>
            <person name="Khurana P."/>
            <person name="Khurana J.P."/>
            <person name="Tyagi A.K."/>
            <person name="Gaikwad K."/>
            <person name="Singh A."/>
            <person name="Dalal V."/>
            <person name="Srivastava S."/>
            <person name="Dixit A."/>
            <person name="Pal A.K."/>
            <person name="Ghazi I.A."/>
            <person name="Yadav M."/>
            <person name="Pandit A."/>
            <person name="Bhargava A."/>
            <person name="Sureshbabu K."/>
            <person name="Batra K."/>
            <person name="Sharma T.R."/>
            <person name="Mohapatra T."/>
            <person name="Singh N.K."/>
            <person name="Messing J."/>
            <person name="Nelson A.B."/>
            <person name="Fuks G."/>
            <person name="Kavchok S."/>
            <person name="Keizer G."/>
            <person name="Linton E."/>
            <person name="Llaca V."/>
            <person name="Song R."/>
            <person name="Tanyolac B."/>
            <person name="Young S."/>
            <person name="Ho-Il K."/>
            <person name="Hahn J.H."/>
            <person name="Sangsakoo G."/>
            <person name="Vanavichit A."/>
            <person name="de Mattos Luiz.A.T."/>
            <person name="Zimmer P.D."/>
            <person name="Malone G."/>
            <person name="Dellagostin O."/>
            <person name="de Oliveira A.C."/>
            <person name="Bevan M."/>
            <person name="Bancroft I."/>
            <person name="Minx P."/>
            <person name="Cordum H."/>
            <person name="Wilson R."/>
            <person name="Cheng Z."/>
            <person name="Jin W."/>
            <person name="Jiang J."/>
            <person name="Leong S.A."/>
            <person name="Iwama H."/>
            <person name="Gojobori T."/>
            <person name="Itoh T."/>
            <person name="Niimura Y."/>
            <person name="Fujii Y."/>
            <person name="Habara T."/>
            <person name="Sakai H."/>
            <person name="Sato Y."/>
            <person name="Wilson G."/>
            <person name="Kumar K."/>
            <person name="McCouch S."/>
            <person name="Juretic N."/>
            <person name="Hoen D."/>
            <person name="Wright S."/>
            <person name="Bruskiewich R."/>
            <person name="Bureau T."/>
            <person name="Miyao A."/>
            <person name="Hirochika H."/>
            <person name="Nishikawa T."/>
            <person name="Kadowaki K."/>
            <person name="Sugiura M."/>
            <person name="Burr B."/>
            <person name="Sasaki T."/>
        </authorList>
    </citation>
    <scope>NUCLEOTIDE SEQUENCE [LARGE SCALE GENOMIC DNA]</scope>
    <source>
        <strain evidence="16">cv. Nipponbare</strain>
    </source>
</reference>
<evidence type="ECO:0000256" key="4">
    <source>
        <dbReference type="ARBA" id="ARBA00022695"/>
    </source>
</evidence>
<feature type="compositionally biased region" description="Basic and acidic residues" evidence="12">
    <location>
        <begin position="216"/>
        <end position="231"/>
    </location>
</feature>
<evidence type="ECO:0000256" key="3">
    <source>
        <dbReference type="ARBA" id="ARBA00022679"/>
    </source>
</evidence>
<evidence type="ECO:0000256" key="7">
    <source>
        <dbReference type="ARBA" id="ARBA00022759"/>
    </source>
</evidence>
<keyword evidence="8" id="KW-0378">Hydrolase</keyword>
<evidence type="ECO:0000313" key="15">
    <source>
        <dbReference type="EMBL" id="AAX96717.1"/>
    </source>
</evidence>
<feature type="region of interest" description="Disordered" evidence="12">
    <location>
        <begin position="166"/>
        <end position="231"/>
    </location>
</feature>
<dbReference type="InterPro" id="IPR029466">
    <property type="entry name" value="NAM-associated_C"/>
</dbReference>
<dbReference type="GO" id="GO:0003677">
    <property type="term" value="F:DNA binding"/>
    <property type="evidence" value="ECO:0007669"/>
    <property type="project" value="UniProtKB-KW"/>
</dbReference>
<dbReference type="SMART" id="SM00343">
    <property type="entry name" value="ZnF_C2HC"/>
    <property type="match status" value="1"/>
</dbReference>